<keyword evidence="2" id="KW-1185">Reference proteome</keyword>
<dbReference type="Proteomes" id="UP000183924">
    <property type="component" value="Unassembled WGS sequence"/>
</dbReference>
<comment type="caution">
    <text evidence="1">The sequence shown here is derived from an EMBL/GenBank/DDBJ whole genome shotgun (WGS) entry which is preliminary data.</text>
</comment>
<organism evidence="1 2">
    <name type="scientific">Candidatus Rickettsiella isopodorum</name>
    <dbReference type="NCBI Taxonomy" id="1225476"/>
    <lineage>
        <taxon>Bacteria</taxon>
        <taxon>Pseudomonadati</taxon>
        <taxon>Pseudomonadota</taxon>
        <taxon>Gammaproteobacteria</taxon>
        <taxon>Legionellales</taxon>
        <taxon>Coxiellaceae</taxon>
        <taxon>Rickettsiella</taxon>
    </lineage>
</organism>
<proteinExistence type="predicted"/>
<dbReference type="AlphaFoldDB" id="A0A1J8NL27"/>
<protein>
    <submittedName>
        <fullName evidence="1">Uncharacterized protein</fullName>
    </submittedName>
</protein>
<evidence type="ECO:0000313" key="2">
    <source>
        <dbReference type="Proteomes" id="UP000183924"/>
    </source>
</evidence>
<dbReference type="STRING" id="1225476.A1D18_01575"/>
<name>A0A1J8NL27_9COXI</name>
<evidence type="ECO:0000313" key="1">
    <source>
        <dbReference type="EMBL" id="OIZ95602.1"/>
    </source>
</evidence>
<gene>
    <name evidence="1" type="ORF">A1D18_01575</name>
</gene>
<accession>A0A1J8NL27</accession>
<reference evidence="1 2" key="1">
    <citation type="submission" date="2016-03" db="EMBL/GenBank/DDBJ databases">
        <title>Comparative genomics of Rickettsiella.</title>
        <authorList>
            <person name="Chandler C."/>
            <person name="Wang Y."/>
        </authorList>
    </citation>
    <scope>NUCLEOTIDE SEQUENCE [LARGE SCALE GENOMIC DNA]</scope>
    <source>
        <strain evidence="1 2">RCFS May 2013</strain>
    </source>
</reference>
<sequence length="112" mass="13041">MKSNLKLKLAKKDNLGLTHKIEQLKNYLLQQFPEQDLILSDNTNSSRSFFQPIKPIGPISIQLLNTTLQEHFQCLLKYKAPTIHSETLLKIYCALYKLIVRNKSKLIMRELT</sequence>
<dbReference type="EMBL" id="LUKY01000030">
    <property type="protein sequence ID" value="OIZ95602.1"/>
    <property type="molecule type" value="Genomic_DNA"/>
</dbReference>
<dbReference type="RefSeq" id="WP_071662073.1">
    <property type="nucleotide sequence ID" value="NZ_LUKY01000030.1"/>
</dbReference>